<dbReference type="PROSITE" id="PS50860">
    <property type="entry name" value="AA_TRNA_LIGASE_II_ALA"/>
    <property type="match status" value="1"/>
</dbReference>
<dbReference type="AlphaFoldDB" id="A0A0K8MGJ6"/>
<dbReference type="GO" id="GO:0005524">
    <property type="term" value="F:ATP binding"/>
    <property type="evidence" value="ECO:0007669"/>
    <property type="project" value="UniProtKB-UniRule"/>
</dbReference>
<evidence type="ECO:0000256" key="1">
    <source>
        <dbReference type="ARBA" id="ARBA00004496"/>
    </source>
</evidence>
<keyword evidence="9 13" id="KW-0648">Protein biosynthesis</keyword>
<keyword evidence="5 13" id="KW-0436">Ligase</keyword>
<dbReference type="Gene3D" id="6.10.250.550">
    <property type="match status" value="1"/>
</dbReference>
<dbReference type="InterPro" id="IPR018164">
    <property type="entry name" value="Ala-tRNA-synth_IIc_N"/>
</dbReference>
<evidence type="ECO:0000256" key="11">
    <source>
        <dbReference type="ARBA" id="ARBA00024779"/>
    </source>
</evidence>
<evidence type="ECO:0000256" key="4">
    <source>
        <dbReference type="ARBA" id="ARBA00022555"/>
    </source>
</evidence>
<dbReference type="InterPro" id="IPR012947">
    <property type="entry name" value="tRNA_SAD"/>
</dbReference>
<feature type="coiled-coil region" evidence="14">
    <location>
        <begin position="743"/>
        <end position="777"/>
    </location>
</feature>
<dbReference type="STRING" id="157463.GCA_001047075_00581"/>
<dbReference type="OrthoDB" id="9803884at2"/>
<dbReference type="GO" id="GO:0002161">
    <property type="term" value="F:aminoacyl-tRNA deacylase activity"/>
    <property type="evidence" value="ECO:0007669"/>
    <property type="project" value="TreeGrafter"/>
</dbReference>
<dbReference type="GO" id="GO:0016740">
    <property type="term" value="F:transferase activity"/>
    <property type="evidence" value="ECO:0007669"/>
    <property type="project" value="UniProtKB-ARBA"/>
</dbReference>
<dbReference type="SUPFAM" id="SSF55681">
    <property type="entry name" value="Class II aaRS and biotin synthetases"/>
    <property type="match status" value="1"/>
</dbReference>
<comment type="subcellular location">
    <subcellularLocation>
        <location evidence="1 13">Cytoplasm</location>
    </subcellularLocation>
</comment>
<dbReference type="RefSeq" id="WP_061993064.1">
    <property type="nucleotide sequence ID" value="NZ_DF968000.1"/>
</dbReference>
<keyword evidence="6 13" id="KW-0547">Nucleotide-binding</keyword>
<protein>
    <recommendedName>
        <fullName evidence="13">Alanine--tRNA ligase</fullName>
        <ecNumber evidence="13">6.1.1.7</ecNumber>
    </recommendedName>
    <alternativeName>
        <fullName evidence="13">Alanyl-tRNA synthetase</fullName>
        <shortName evidence="13">AlaRS</shortName>
    </alternativeName>
</protein>
<dbReference type="HAMAP" id="MF_00036_B">
    <property type="entry name" value="Ala_tRNA_synth_B"/>
    <property type="match status" value="1"/>
</dbReference>
<name>A0A0K8MGJ6_9LACO</name>
<dbReference type="PRINTS" id="PR00980">
    <property type="entry name" value="TRNASYNTHALA"/>
</dbReference>
<dbReference type="Pfam" id="PF07973">
    <property type="entry name" value="tRNA_SAD"/>
    <property type="match status" value="1"/>
</dbReference>
<reference evidence="16 17" key="1">
    <citation type="journal article" date="2015" name="BMC Genomics">
        <title>Comparative genomics of Fructobacillus spp. and Leuconostoc spp. reveals niche-specific evolution of Fructobacillus spp.</title>
        <authorList>
            <person name="Endo A."/>
            <person name="Tanizawa Y."/>
            <person name="Tanaka N."/>
            <person name="Maeno S."/>
            <person name="Kumar H."/>
            <person name="Shiwa Y."/>
            <person name="Okada S."/>
            <person name="Yoshikawa H."/>
            <person name="Dicks L."/>
            <person name="Nakagawa J."/>
            <person name="Arita M."/>
        </authorList>
    </citation>
    <scope>NUCLEOTIDE SEQUENCE [LARGE SCALE GENOMIC DNA]</scope>
    <source>
        <strain evidence="16 17">JCM 12225</strain>
    </source>
</reference>
<evidence type="ECO:0000256" key="6">
    <source>
        <dbReference type="ARBA" id="ARBA00022741"/>
    </source>
</evidence>
<dbReference type="GO" id="GO:0005829">
    <property type="term" value="C:cytosol"/>
    <property type="evidence" value="ECO:0007669"/>
    <property type="project" value="TreeGrafter"/>
</dbReference>
<dbReference type="PANTHER" id="PTHR11777:SF9">
    <property type="entry name" value="ALANINE--TRNA LIGASE, CYTOPLASMIC"/>
    <property type="match status" value="1"/>
</dbReference>
<dbReference type="InterPro" id="IPR003156">
    <property type="entry name" value="DHHA1_dom"/>
</dbReference>
<dbReference type="GO" id="GO:0000049">
    <property type="term" value="F:tRNA binding"/>
    <property type="evidence" value="ECO:0007669"/>
    <property type="project" value="UniProtKB-KW"/>
</dbReference>
<organism evidence="16 17">
    <name type="scientific">Fructobacillus ficulneus</name>
    <dbReference type="NCBI Taxonomy" id="157463"/>
    <lineage>
        <taxon>Bacteria</taxon>
        <taxon>Bacillati</taxon>
        <taxon>Bacillota</taxon>
        <taxon>Bacilli</taxon>
        <taxon>Lactobacillales</taxon>
        <taxon>Lactobacillaceae</taxon>
        <taxon>Fructobacillus</taxon>
    </lineage>
</organism>
<dbReference type="InterPro" id="IPR002318">
    <property type="entry name" value="Ala-tRNA-lgiase_IIc"/>
</dbReference>
<dbReference type="Proteomes" id="UP000253891">
    <property type="component" value="Unassembled WGS sequence"/>
</dbReference>
<dbReference type="SUPFAM" id="SSF50447">
    <property type="entry name" value="Translation proteins"/>
    <property type="match status" value="1"/>
</dbReference>
<dbReference type="Gene3D" id="3.30.930.10">
    <property type="entry name" value="Bira Bifunctional Protein, Domain 2"/>
    <property type="match status" value="1"/>
</dbReference>
<dbReference type="FunFam" id="3.10.310.40:FF:000001">
    <property type="entry name" value="Alanine--tRNA ligase"/>
    <property type="match status" value="1"/>
</dbReference>
<dbReference type="Pfam" id="PF01411">
    <property type="entry name" value="tRNA-synt_2c"/>
    <property type="match status" value="1"/>
</dbReference>
<proteinExistence type="inferred from homology"/>
<keyword evidence="8 13" id="KW-0694">RNA-binding</keyword>
<dbReference type="SUPFAM" id="SSF55186">
    <property type="entry name" value="ThrRS/AlaRS common domain"/>
    <property type="match status" value="1"/>
</dbReference>
<dbReference type="Gene3D" id="3.10.310.40">
    <property type="match status" value="1"/>
</dbReference>
<keyword evidence="17" id="KW-1185">Reference proteome</keyword>
<dbReference type="InterPro" id="IPR018162">
    <property type="entry name" value="Ala-tRNA-ligase_IIc_anticod-bd"/>
</dbReference>
<dbReference type="EMBL" id="DF968000">
    <property type="protein sequence ID" value="GAO99660.1"/>
    <property type="molecule type" value="Genomic_DNA"/>
</dbReference>
<dbReference type="PANTHER" id="PTHR11777">
    <property type="entry name" value="ALANYL-TRNA SYNTHETASE"/>
    <property type="match status" value="1"/>
</dbReference>
<comment type="catalytic activity">
    <reaction evidence="12 13">
        <text>tRNA(Ala) + L-alanine + ATP = L-alanyl-tRNA(Ala) + AMP + diphosphate</text>
        <dbReference type="Rhea" id="RHEA:12540"/>
        <dbReference type="Rhea" id="RHEA-COMP:9657"/>
        <dbReference type="Rhea" id="RHEA-COMP:9923"/>
        <dbReference type="ChEBI" id="CHEBI:30616"/>
        <dbReference type="ChEBI" id="CHEBI:33019"/>
        <dbReference type="ChEBI" id="CHEBI:57972"/>
        <dbReference type="ChEBI" id="CHEBI:78442"/>
        <dbReference type="ChEBI" id="CHEBI:78497"/>
        <dbReference type="ChEBI" id="CHEBI:456215"/>
        <dbReference type="EC" id="6.1.1.7"/>
    </reaction>
</comment>
<dbReference type="CDD" id="cd00673">
    <property type="entry name" value="AlaRS_core"/>
    <property type="match status" value="1"/>
</dbReference>
<dbReference type="EC" id="6.1.1.7" evidence="13"/>
<dbReference type="NCBIfam" id="TIGR00344">
    <property type="entry name" value="alaS"/>
    <property type="match status" value="1"/>
</dbReference>
<evidence type="ECO:0000256" key="13">
    <source>
        <dbReference type="HAMAP-Rule" id="MF_00036"/>
    </source>
</evidence>
<dbReference type="GO" id="GO:0140096">
    <property type="term" value="F:catalytic activity, acting on a protein"/>
    <property type="evidence" value="ECO:0007669"/>
    <property type="project" value="UniProtKB-ARBA"/>
</dbReference>
<dbReference type="Gene3D" id="3.30.980.10">
    <property type="entry name" value="Threonyl-trna Synthetase, Chain A, domain 2"/>
    <property type="match status" value="1"/>
</dbReference>
<dbReference type="InterPro" id="IPR023033">
    <property type="entry name" value="Ala_tRNA_ligase_euk/bac"/>
</dbReference>
<evidence type="ECO:0000256" key="2">
    <source>
        <dbReference type="ARBA" id="ARBA00008226"/>
    </source>
</evidence>
<gene>
    <name evidence="13 16" type="primary">alaS</name>
    <name evidence="16" type="ORF">FFIC_231470</name>
</gene>
<dbReference type="InterPro" id="IPR018163">
    <property type="entry name" value="Thr/Ala-tRNA-synth_IIc_edit"/>
</dbReference>
<dbReference type="InterPro" id="IPR018165">
    <property type="entry name" value="Ala-tRNA-synth_IIc_core"/>
</dbReference>
<evidence type="ECO:0000313" key="16">
    <source>
        <dbReference type="EMBL" id="GAO99660.1"/>
    </source>
</evidence>
<dbReference type="InterPro" id="IPR050058">
    <property type="entry name" value="Ala-tRNA_ligase"/>
</dbReference>
<evidence type="ECO:0000256" key="14">
    <source>
        <dbReference type="SAM" id="Coils"/>
    </source>
</evidence>
<comment type="domain">
    <text evidence="13">Consists of three domains; the N-terminal catalytic domain, the editing domain and the C-terminal C-Ala domain. The editing domain removes incorrectly charged amino acids, while the C-Ala domain, along with tRNA(Ala), serves as a bridge to cooperatively bring together the editing and aminoacylation centers thus stimulating deacylation of misacylated tRNAs.</text>
</comment>
<keyword evidence="3 13" id="KW-0963">Cytoplasm</keyword>
<keyword evidence="4 13" id="KW-0820">tRNA-binding</keyword>
<sequence>MKELSSAEIRQMFLDFFASKDHLVVPAKSLVPENDPSLLWINSGVATLKKYFDGSVIPPKPRLTNAQKAIRTNDIENVGKTARHHTLFEMMGNFSIGDYFKEEVIPWAWELLTSPEWYGLDKEKLYVTVYPKDQESRKIWEEKTDLPAGHVYEVDDNFWDIGEGPSGPDSEIFYDRGEAFADLPADDPEMYPGGENERYLEIWNIVFSQFNHLPGLTDNSTYPELPHKNIDTGMGLERLVSVFQNGRTNFDTDLFLPIIHATEKLTNGQKYDETKDTEANVSFKVIADHIRAVSFAIADGAKPSNEGRGYVIRRLLRRAVLHGQKLGIQGDFLTKLVPAVVATLDSYYSELKANQAEIEKTILAEEKRFNKTLKAGLSLLDEVIAAAKKSGKKEISGADAFKLSDTYGFPIELTEEQAADAGLTVDLPAYEEALQAQRDRARAARSNDHAMGVQNAALTDLKVPSTYVGWSQKSVDGAHVAAILVHDENGVAEEAQAAKAGQTAWLVFDQTPFYAEMGGQVADFGTVKAQDGTVLAEVTDVQNGPNGQHIHTATILADMTVDQVVDLAIDLDRNRAVSLNHTATHMLDQALRNVIGGDVHQAGSLVEPEYLRFDFNHEGPVDQATLNKVQDEVNREIAKNLPITWAEMSIDEAKKLGAVAVFDDKYGDTVRVVSIGDYNQEFDGGTHAQSTAELGLFKITAESGIGAGIRRIEALTSIPAVTRFEAEEQTLAAIAKSLKVPNLLAVKDRVTEVQAELKAANQQIEAMQAQLAALQAGELFANPETLGSVTAVVAQVKVDNAGGLRQMADVWRDKGASNVLVLAAAIGEKVNLLVGADKTANAAGIKAGDVVKAIAPTVGGGGGGRPDLAQAGGKDQAKIQEALDQAKTLLAEK</sequence>
<evidence type="ECO:0000256" key="10">
    <source>
        <dbReference type="ARBA" id="ARBA00023146"/>
    </source>
</evidence>
<evidence type="ECO:0000256" key="7">
    <source>
        <dbReference type="ARBA" id="ARBA00022840"/>
    </source>
</evidence>
<evidence type="ECO:0000259" key="15">
    <source>
        <dbReference type="PROSITE" id="PS50860"/>
    </source>
</evidence>
<dbReference type="GO" id="GO:0006419">
    <property type="term" value="P:alanyl-tRNA aminoacylation"/>
    <property type="evidence" value="ECO:0007669"/>
    <property type="project" value="UniProtKB-UniRule"/>
</dbReference>
<keyword evidence="14" id="KW-0175">Coiled coil</keyword>
<evidence type="ECO:0000256" key="3">
    <source>
        <dbReference type="ARBA" id="ARBA00022490"/>
    </source>
</evidence>
<dbReference type="InterPro" id="IPR045864">
    <property type="entry name" value="aa-tRNA-synth_II/BPL/LPL"/>
</dbReference>
<dbReference type="Gene3D" id="3.30.54.20">
    <property type="match status" value="1"/>
</dbReference>
<feature type="domain" description="Alanyl-transfer RNA synthetases family profile" evidence="15">
    <location>
        <begin position="4"/>
        <end position="726"/>
    </location>
</feature>
<dbReference type="GO" id="GO:0004813">
    <property type="term" value="F:alanine-tRNA ligase activity"/>
    <property type="evidence" value="ECO:0007669"/>
    <property type="project" value="UniProtKB-UniRule"/>
</dbReference>
<keyword evidence="7 13" id="KW-0067">ATP-binding</keyword>
<dbReference type="SUPFAM" id="SSF101353">
    <property type="entry name" value="Putative anticodon-binding domain of alanyl-tRNA synthetase (AlaRS)"/>
    <property type="match status" value="1"/>
</dbReference>
<comment type="similarity">
    <text evidence="2 13">Belongs to the class-II aminoacyl-tRNA synthetase family.</text>
</comment>
<comment type="function">
    <text evidence="11 13">Catalyzes the attachment of alanine to tRNA(Ala) in a two-step reaction: alanine is first activated by ATP to form Ala-AMP and then transferred to the acceptor end of tRNA(Ala). Also edits incorrectly charged Ser-tRNA(Ala) and Gly-tRNA(Ala) via its editing domain.</text>
</comment>
<comment type="caution">
    <text evidence="13">Lacks conserved residue(s) required for the propagation of feature annotation.</text>
</comment>
<evidence type="ECO:0000256" key="8">
    <source>
        <dbReference type="ARBA" id="ARBA00022884"/>
    </source>
</evidence>
<evidence type="ECO:0000256" key="9">
    <source>
        <dbReference type="ARBA" id="ARBA00022917"/>
    </source>
</evidence>
<accession>A0A0K8MGJ6</accession>
<dbReference type="InterPro" id="IPR009000">
    <property type="entry name" value="Transl_B-barrel_sf"/>
</dbReference>
<evidence type="ECO:0000313" key="17">
    <source>
        <dbReference type="Proteomes" id="UP000253891"/>
    </source>
</evidence>
<dbReference type="Pfam" id="PF02272">
    <property type="entry name" value="DHHA1"/>
    <property type="match status" value="1"/>
</dbReference>
<dbReference type="FunFam" id="3.30.980.10:FF:000004">
    <property type="entry name" value="Alanine--tRNA ligase, cytoplasmic"/>
    <property type="match status" value="1"/>
</dbReference>
<evidence type="ECO:0000256" key="12">
    <source>
        <dbReference type="ARBA" id="ARBA00048300"/>
    </source>
</evidence>
<dbReference type="Gene3D" id="2.40.30.130">
    <property type="match status" value="1"/>
</dbReference>
<dbReference type="FunFam" id="3.30.930.10:FF:000046">
    <property type="entry name" value="Alanine--tRNA ligase"/>
    <property type="match status" value="1"/>
</dbReference>
<dbReference type="SMART" id="SM00863">
    <property type="entry name" value="tRNA_SAD"/>
    <property type="match status" value="1"/>
</dbReference>
<evidence type="ECO:0000256" key="5">
    <source>
        <dbReference type="ARBA" id="ARBA00022598"/>
    </source>
</evidence>
<keyword evidence="10 13" id="KW-0030">Aminoacyl-tRNA synthetase</keyword>